<dbReference type="OrthoDB" id="10061508at2759"/>
<dbReference type="PANTHER" id="PTHR23028:SF127">
    <property type="entry name" value="ACYL_TRANSF_3 DOMAIN-CONTAINING PROTEIN-RELATED"/>
    <property type="match status" value="1"/>
</dbReference>
<dbReference type="AlphaFoldDB" id="A0A368HA05"/>
<dbReference type="InterPro" id="IPR002656">
    <property type="entry name" value="Acyl_transf_3_dom"/>
</dbReference>
<feature type="transmembrane region" description="Helical" evidence="1">
    <location>
        <begin position="37"/>
        <end position="55"/>
    </location>
</feature>
<keyword evidence="1" id="KW-0812">Transmembrane</keyword>
<dbReference type="EMBL" id="JOJR01000008">
    <property type="protein sequence ID" value="RCN52147.1"/>
    <property type="molecule type" value="Genomic_DNA"/>
</dbReference>
<reference evidence="3 4" key="1">
    <citation type="submission" date="2014-10" db="EMBL/GenBank/DDBJ databases">
        <title>Draft genome of the hookworm Ancylostoma caninum.</title>
        <authorList>
            <person name="Mitreva M."/>
        </authorList>
    </citation>
    <scope>NUCLEOTIDE SEQUENCE [LARGE SCALE GENOMIC DNA]</scope>
    <source>
        <strain evidence="3 4">Baltimore</strain>
    </source>
</reference>
<dbReference type="Pfam" id="PF01757">
    <property type="entry name" value="Acyl_transf_3"/>
    <property type="match status" value="1"/>
</dbReference>
<dbReference type="PANTHER" id="PTHR23028">
    <property type="entry name" value="ACETYLTRANSFERASE"/>
    <property type="match status" value="1"/>
</dbReference>
<feature type="transmembrane region" description="Helical" evidence="1">
    <location>
        <begin position="102"/>
        <end position="125"/>
    </location>
</feature>
<keyword evidence="3" id="KW-0012">Acyltransferase</keyword>
<evidence type="ECO:0000313" key="3">
    <source>
        <dbReference type="EMBL" id="RCN52147.1"/>
    </source>
</evidence>
<name>A0A368HA05_ANCCA</name>
<sequence length="294" mass="33751">MSQTQCEPDFKVEILRDHADASDQSERLTTASRRNDLQGIRGMAIVAVLLFHFFPQTFPNGHIGVDQFFVLSGFLMSMISNRQKQFAFYEVASFYYRRVKRIVPSYLLVILLSLICSSFILPVYLQSFNIESAKLALSFTTNIAATNISRDYQNMVSKAEDLFTHTWSIAVEMQFYIIFPLIFVIYKVLPGSGSVGMIFLTVLCVISAWYHFTLPPPEAFNLMQSRIWQFVLGIFVNQLECRKMDGVNRFESSFLHYACLIPVVLVSFWVHPLDRAFTRLGAEQKINFIGRPEA</sequence>
<feature type="transmembrane region" description="Helical" evidence="1">
    <location>
        <begin position="254"/>
        <end position="270"/>
    </location>
</feature>
<accession>A0A368HA05</accession>
<keyword evidence="1" id="KW-0472">Membrane</keyword>
<evidence type="ECO:0000259" key="2">
    <source>
        <dbReference type="Pfam" id="PF01757"/>
    </source>
</evidence>
<proteinExistence type="predicted"/>
<keyword evidence="4" id="KW-1185">Reference proteome</keyword>
<dbReference type="GO" id="GO:0016020">
    <property type="term" value="C:membrane"/>
    <property type="evidence" value="ECO:0007669"/>
    <property type="project" value="TreeGrafter"/>
</dbReference>
<feature type="domain" description="Acyltransferase 3" evidence="2">
    <location>
        <begin position="36"/>
        <end position="244"/>
    </location>
</feature>
<dbReference type="Proteomes" id="UP000252519">
    <property type="component" value="Unassembled WGS sequence"/>
</dbReference>
<evidence type="ECO:0000313" key="4">
    <source>
        <dbReference type="Proteomes" id="UP000252519"/>
    </source>
</evidence>
<dbReference type="GO" id="GO:0016747">
    <property type="term" value="F:acyltransferase activity, transferring groups other than amino-acyl groups"/>
    <property type="evidence" value="ECO:0007669"/>
    <property type="project" value="InterPro"/>
</dbReference>
<keyword evidence="1" id="KW-1133">Transmembrane helix</keyword>
<keyword evidence="3" id="KW-0808">Transferase</keyword>
<feature type="transmembrane region" description="Helical" evidence="1">
    <location>
        <begin position="61"/>
        <end position="81"/>
    </location>
</feature>
<feature type="transmembrane region" description="Helical" evidence="1">
    <location>
        <begin position="167"/>
        <end position="186"/>
    </location>
</feature>
<feature type="transmembrane region" description="Helical" evidence="1">
    <location>
        <begin position="193"/>
        <end position="212"/>
    </location>
</feature>
<dbReference type="STRING" id="29170.A0A368HA05"/>
<protein>
    <submittedName>
        <fullName evidence="3">Acyltransferase</fullName>
    </submittedName>
</protein>
<dbReference type="InterPro" id="IPR050879">
    <property type="entry name" value="Acyltransferase_3"/>
</dbReference>
<organism evidence="3 4">
    <name type="scientific">Ancylostoma caninum</name>
    <name type="common">Dog hookworm</name>
    <dbReference type="NCBI Taxonomy" id="29170"/>
    <lineage>
        <taxon>Eukaryota</taxon>
        <taxon>Metazoa</taxon>
        <taxon>Ecdysozoa</taxon>
        <taxon>Nematoda</taxon>
        <taxon>Chromadorea</taxon>
        <taxon>Rhabditida</taxon>
        <taxon>Rhabditina</taxon>
        <taxon>Rhabditomorpha</taxon>
        <taxon>Strongyloidea</taxon>
        <taxon>Ancylostomatidae</taxon>
        <taxon>Ancylostomatinae</taxon>
        <taxon>Ancylostoma</taxon>
    </lineage>
</organism>
<comment type="caution">
    <text evidence="3">The sequence shown here is derived from an EMBL/GenBank/DDBJ whole genome shotgun (WGS) entry which is preliminary data.</text>
</comment>
<gene>
    <name evidence="3" type="ORF">ANCCAN_01577</name>
</gene>
<dbReference type="GO" id="GO:0000271">
    <property type="term" value="P:polysaccharide biosynthetic process"/>
    <property type="evidence" value="ECO:0007669"/>
    <property type="project" value="TreeGrafter"/>
</dbReference>
<evidence type="ECO:0000256" key="1">
    <source>
        <dbReference type="SAM" id="Phobius"/>
    </source>
</evidence>